<evidence type="ECO:0000313" key="2">
    <source>
        <dbReference type="EMBL" id="EGZ22802.1"/>
    </source>
</evidence>
<dbReference type="InParanoid" id="G4YR68"/>
<accession>G4YR68</accession>
<dbReference type="EMBL" id="JH159152">
    <property type="protein sequence ID" value="EGZ22802.1"/>
    <property type="molecule type" value="Genomic_DNA"/>
</dbReference>
<protein>
    <submittedName>
        <fullName evidence="2">Uncharacterized protein</fullName>
    </submittedName>
</protein>
<organism evidence="2 3">
    <name type="scientific">Phytophthora sojae (strain P6497)</name>
    <name type="common">Soybean stem and root rot agent</name>
    <name type="synonym">Phytophthora megasperma f. sp. glycines</name>
    <dbReference type="NCBI Taxonomy" id="1094619"/>
    <lineage>
        <taxon>Eukaryota</taxon>
        <taxon>Sar</taxon>
        <taxon>Stramenopiles</taxon>
        <taxon>Oomycota</taxon>
        <taxon>Peronosporomycetes</taxon>
        <taxon>Peronosporales</taxon>
        <taxon>Peronosporaceae</taxon>
        <taxon>Phytophthora</taxon>
    </lineage>
</organism>
<evidence type="ECO:0000256" key="1">
    <source>
        <dbReference type="SAM" id="MobiDB-lite"/>
    </source>
</evidence>
<feature type="region of interest" description="Disordered" evidence="1">
    <location>
        <begin position="23"/>
        <end position="47"/>
    </location>
</feature>
<dbReference type="RefSeq" id="XP_009518090.1">
    <property type="nucleotide sequence ID" value="XM_009519795.1"/>
</dbReference>
<dbReference type="GeneID" id="20641257"/>
<name>G4YR68_PHYSP</name>
<evidence type="ECO:0000313" key="3">
    <source>
        <dbReference type="Proteomes" id="UP000002640"/>
    </source>
</evidence>
<sequence>MMTFILDSTRSAQFPHWCAARHPQYEEEAGEEDEDAESKPQQEEEAVDARTLLPVSLDIQQFNGLRRRHLNAPFLRCRSCLMSKTSVPKRPKYPPAPRRRILESPAAKRPRLALADITNQPEDKSDIGQDGGASTSNTDYQLKYKFVCQNEVCAQEGMKPKVPGAKSNSNKYRCQRKGHVGCPMKKCPEIATFGPIGSNERVYCTDCTRRLRLLKKFKPNANSNYPAPSYGPPDFGRASNFEFECLNDKCAGKGHCQRLHHDKCDKIPCTKAATYGPGFERIYCRDCVKTLRLTPFYESNWPRCVKCGDGSRALPAMFGKRGGRKTHCLKCAAGEEGLISLRNAICAFKLLDGELCSRHATGRIDGVLVCTEHGTSADQAAAGDFERFAYKVCQAEGCEIVATGTHCHKHLRELGLPLPDDSHRYCVDCKVTTASFRCKYGKLCAPCRHERQRRDDTLEFEDLTKTWCLECGVRRRKYGFEGGKAALCSACAKKSEFASTFTNERVLRPDPLCCKAHSEHGMVDVMSPRCVSCEVKRVSADYKPQCSRCYFAEHPDEAGARNYKVREDAFMDELLLHFPSMVRDKQIAGGTSKRRPDGFIRCDAHSVIVEIYEEQHVEYDKLDEKKRMKELLQDNHGRPLIFVRLNPDGYEQNGVKVKPVFKKVRTVMERDEAEFKIRFAMLKMAVAEAVASAPVEKVTAVQLCFDD</sequence>
<dbReference type="Proteomes" id="UP000002640">
    <property type="component" value="Unassembled WGS sequence"/>
</dbReference>
<gene>
    <name evidence="2" type="ORF">PHYSODRAFT_295462</name>
</gene>
<feature type="region of interest" description="Disordered" evidence="1">
    <location>
        <begin position="86"/>
        <end position="134"/>
    </location>
</feature>
<dbReference type="KEGG" id="psoj:PHYSODRAFT_295462"/>
<dbReference type="AlphaFoldDB" id="G4YR68"/>
<keyword evidence="3" id="KW-1185">Reference proteome</keyword>
<reference evidence="2 3" key="1">
    <citation type="journal article" date="2006" name="Science">
        <title>Phytophthora genome sequences uncover evolutionary origins and mechanisms of pathogenesis.</title>
        <authorList>
            <person name="Tyler B.M."/>
            <person name="Tripathy S."/>
            <person name="Zhang X."/>
            <person name="Dehal P."/>
            <person name="Jiang R.H."/>
            <person name="Aerts A."/>
            <person name="Arredondo F.D."/>
            <person name="Baxter L."/>
            <person name="Bensasson D."/>
            <person name="Beynon J.L."/>
            <person name="Chapman J."/>
            <person name="Damasceno C.M."/>
            <person name="Dorrance A.E."/>
            <person name="Dou D."/>
            <person name="Dickerman A.W."/>
            <person name="Dubchak I.L."/>
            <person name="Garbelotto M."/>
            <person name="Gijzen M."/>
            <person name="Gordon S.G."/>
            <person name="Govers F."/>
            <person name="Grunwald N.J."/>
            <person name="Huang W."/>
            <person name="Ivors K.L."/>
            <person name="Jones R.W."/>
            <person name="Kamoun S."/>
            <person name="Krampis K."/>
            <person name="Lamour K.H."/>
            <person name="Lee M.K."/>
            <person name="McDonald W.H."/>
            <person name="Medina M."/>
            <person name="Meijer H.J."/>
            <person name="Nordberg E.K."/>
            <person name="Maclean D.J."/>
            <person name="Ospina-Giraldo M.D."/>
            <person name="Morris P.F."/>
            <person name="Phuntumart V."/>
            <person name="Putnam N.H."/>
            <person name="Rash S."/>
            <person name="Rose J.K."/>
            <person name="Sakihama Y."/>
            <person name="Salamov A.A."/>
            <person name="Savidor A."/>
            <person name="Scheuring C.F."/>
            <person name="Smith B.M."/>
            <person name="Sobral B.W."/>
            <person name="Terry A."/>
            <person name="Torto-Alalibo T.A."/>
            <person name="Win J."/>
            <person name="Xu Z."/>
            <person name="Zhang H."/>
            <person name="Grigoriev I.V."/>
            <person name="Rokhsar D.S."/>
            <person name="Boore J.L."/>
        </authorList>
    </citation>
    <scope>NUCLEOTIDE SEQUENCE [LARGE SCALE GENOMIC DNA]</scope>
    <source>
        <strain evidence="2 3">P6497</strain>
    </source>
</reference>
<proteinExistence type="predicted"/>
<feature type="compositionally biased region" description="Acidic residues" evidence="1">
    <location>
        <begin position="26"/>
        <end position="36"/>
    </location>
</feature>